<evidence type="ECO:0000256" key="9">
    <source>
        <dbReference type="ARBA" id="ARBA00041464"/>
    </source>
</evidence>
<protein>
    <recommendedName>
        <fullName evidence="8">Guanosine-3',5'-bis(diphosphate) 3'-pyrophosphohydrolase MESH1</fullName>
        <ecNumber evidence="5">3.1.7.2</ecNumber>
    </recommendedName>
    <alternativeName>
        <fullName evidence="9">Metazoan SpoT homolog 1</fullName>
    </alternativeName>
    <alternativeName>
        <fullName evidence="10">Penta-phosphate guanosine-3'-pyrophosphohydrolase</fullName>
    </alternativeName>
</protein>
<proteinExistence type="inferred from homology"/>
<evidence type="ECO:0000256" key="7">
    <source>
        <dbReference type="ARBA" id="ARBA00038354"/>
    </source>
</evidence>
<comment type="catalytic activity">
    <reaction evidence="11">
        <text>guanosine 3',5'-bis(diphosphate) + H2O = GDP + diphosphate + H(+)</text>
        <dbReference type="Rhea" id="RHEA:14253"/>
        <dbReference type="ChEBI" id="CHEBI:15377"/>
        <dbReference type="ChEBI" id="CHEBI:15378"/>
        <dbReference type="ChEBI" id="CHEBI:33019"/>
        <dbReference type="ChEBI" id="CHEBI:58189"/>
        <dbReference type="ChEBI" id="CHEBI:77828"/>
        <dbReference type="EC" id="3.1.7.2"/>
    </reaction>
</comment>
<evidence type="ECO:0000256" key="10">
    <source>
        <dbReference type="ARBA" id="ARBA00041770"/>
    </source>
</evidence>
<evidence type="ECO:0000256" key="5">
    <source>
        <dbReference type="ARBA" id="ARBA00024387"/>
    </source>
</evidence>
<evidence type="ECO:0000256" key="6">
    <source>
        <dbReference type="ARBA" id="ARBA00037781"/>
    </source>
</evidence>
<dbReference type="AlphaFoldDB" id="A0A7M7R8X7"/>
<evidence type="ECO:0000256" key="1">
    <source>
        <dbReference type="ARBA" id="ARBA00001936"/>
    </source>
</evidence>
<dbReference type="EnsemblMetazoa" id="XM_624958">
    <property type="protein sequence ID" value="XP_624961"/>
    <property type="gene ID" value="LOC552583"/>
</dbReference>
<comment type="function">
    <text evidence="6">ppGpp hydrolyzing enzyme involved in starvation response.</text>
</comment>
<dbReference type="SUPFAM" id="SSF109604">
    <property type="entry name" value="HD-domain/PDEase-like"/>
    <property type="match status" value="1"/>
</dbReference>
<sequence length="220" mass="25501">MEDDIHIPTVNHDPFTVTGSCELCSRELNTAELLSIVMKCVNFAAIKHKDQRRKDEKETPYINHLIGVANILVQEGKIYDPVVIVAALLHDIVEDTNTTFEEIENEFGTEVCNIIKELTDDKSLHKAERKRLQIQNACNKSRKAKLIILADKLYNLRDLQENIPVGWSQDRVKEYFKWAKSVIDKCRKINFNLERELDLIFAERVSKDREICTCKKSSKR</sequence>
<dbReference type="EC" id="3.1.7.2" evidence="5"/>
<dbReference type="KEGG" id="ame:552583"/>
<evidence type="ECO:0000256" key="8">
    <source>
        <dbReference type="ARBA" id="ARBA00040793"/>
    </source>
</evidence>
<gene>
    <name evidence="15" type="primary">LOC552583</name>
</gene>
<evidence type="ECO:0000256" key="4">
    <source>
        <dbReference type="ARBA" id="ARBA00023211"/>
    </source>
</evidence>
<dbReference type="InterPro" id="IPR006674">
    <property type="entry name" value="HD_domain"/>
</dbReference>
<keyword evidence="3" id="KW-0378">Hydrolase</keyword>
<keyword evidence="4" id="KW-0464">Manganese</keyword>
<dbReference type="GO" id="GO:0008893">
    <property type="term" value="F:guanosine-3',5'-bis(diphosphate) 3'-diphosphatase activity"/>
    <property type="evidence" value="ECO:0007669"/>
    <property type="project" value="UniProtKB-EC"/>
</dbReference>
<feature type="domain" description="HD" evidence="12">
    <location>
        <begin position="61"/>
        <end position="156"/>
    </location>
</feature>
<evidence type="ECO:0000313" key="15">
    <source>
        <dbReference type="RefSeq" id="XP_624961.2"/>
    </source>
</evidence>
<keyword evidence="14" id="KW-1185">Reference proteome</keyword>
<reference evidence="13" key="1">
    <citation type="submission" date="2021-01" db="UniProtKB">
        <authorList>
            <consortium name="EnsemblMetazoa"/>
        </authorList>
    </citation>
    <scope>IDENTIFICATION</scope>
    <source>
        <strain evidence="13">DH4</strain>
    </source>
</reference>
<dbReference type="Gene3D" id="1.10.3210.10">
    <property type="entry name" value="Hypothetical protein af1432"/>
    <property type="match status" value="1"/>
</dbReference>
<dbReference type="GeneID" id="552583"/>
<dbReference type="CTD" id="43456"/>
<dbReference type="CDD" id="cd00077">
    <property type="entry name" value="HDc"/>
    <property type="match status" value="1"/>
</dbReference>
<reference evidence="15" key="2">
    <citation type="submission" date="2025-04" db="UniProtKB">
        <authorList>
            <consortium name="RefSeq"/>
        </authorList>
    </citation>
    <scope>IDENTIFICATION</scope>
    <source>
        <strain evidence="15">DH4</strain>
        <tissue evidence="15">Whole body</tissue>
    </source>
</reference>
<accession>A0A8B9B787</accession>
<evidence type="ECO:0000259" key="12">
    <source>
        <dbReference type="PROSITE" id="PS51831"/>
    </source>
</evidence>
<dbReference type="PANTHER" id="PTHR46246:SF1">
    <property type="entry name" value="GUANOSINE-3',5'-BIS(DIPHOSPHATE) 3'-PYROPHOSPHOHYDROLASE MESH1"/>
    <property type="match status" value="1"/>
</dbReference>
<comment type="cofactor">
    <cofactor evidence="1">
        <name>Mn(2+)</name>
        <dbReference type="ChEBI" id="CHEBI:29035"/>
    </cofactor>
</comment>
<dbReference type="InterPro" id="IPR052194">
    <property type="entry name" value="MESH1"/>
</dbReference>
<accession>A0A7M7R8X7</accession>
<comment type="similarity">
    <text evidence="7">Belongs to the MESH1 family.</text>
</comment>
<dbReference type="OrthoDB" id="430679at2759"/>
<evidence type="ECO:0000313" key="14">
    <source>
        <dbReference type="Proteomes" id="UP000005203"/>
    </source>
</evidence>
<dbReference type="GO" id="GO:0046872">
    <property type="term" value="F:metal ion binding"/>
    <property type="evidence" value="ECO:0007669"/>
    <property type="project" value="UniProtKB-KW"/>
</dbReference>
<dbReference type="SMART" id="SM00471">
    <property type="entry name" value="HDc"/>
    <property type="match status" value="1"/>
</dbReference>
<evidence type="ECO:0000313" key="13">
    <source>
        <dbReference type="EnsemblMetazoa" id="XP_624961"/>
    </source>
</evidence>
<name>A0A7M7R8X7_APIME</name>
<dbReference type="FunFam" id="1.10.3210.10:FF:000012">
    <property type="entry name" value="HD domain containing 3"/>
    <property type="match status" value="1"/>
</dbReference>
<organism evidence="13">
    <name type="scientific">Apis mellifera</name>
    <name type="common">Honeybee</name>
    <dbReference type="NCBI Taxonomy" id="7460"/>
    <lineage>
        <taxon>Eukaryota</taxon>
        <taxon>Metazoa</taxon>
        <taxon>Ecdysozoa</taxon>
        <taxon>Arthropoda</taxon>
        <taxon>Hexapoda</taxon>
        <taxon>Insecta</taxon>
        <taxon>Pterygota</taxon>
        <taxon>Neoptera</taxon>
        <taxon>Endopterygota</taxon>
        <taxon>Hymenoptera</taxon>
        <taxon>Apocrita</taxon>
        <taxon>Aculeata</taxon>
        <taxon>Apoidea</taxon>
        <taxon>Anthophila</taxon>
        <taxon>Apidae</taxon>
        <taxon>Apis</taxon>
    </lineage>
</organism>
<evidence type="ECO:0000256" key="11">
    <source>
        <dbReference type="ARBA" id="ARBA00047968"/>
    </source>
</evidence>
<dbReference type="RefSeq" id="XP_624961.2">
    <property type="nucleotide sequence ID" value="XM_624958.5"/>
</dbReference>
<dbReference type="Pfam" id="PF13328">
    <property type="entry name" value="HD_4"/>
    <property type="match status" value="1"/>
</dbReference>
<dbReference type="PANTHER" id="PTHR46246">
    <property type="entry name" value="GUANOSINE-3',5'-BIS(DIPHOSPHATE) 3'-PYROPHOSPHOHYDROLASE MESH1"/>
    <property type="match status" value="1"/>
</dbReference>
<evidence type="ECO:0000256" key="2">
    <source>
        <dbReference type="ARBA" id="ARBA00022723"/>
    </source>
</evidence>
<dbReference type="PROSITE" id="PS51831">
    <property type="entry name" value="HD"/>
    <property type="match status" value="1"/>
</dbReference>
<dbReference type="Proteomes" id="UP000005203">
    <property type="component" value="Linkage group LG4"/>
</dbReference>
<keyword evidence="2" id="KW-0479">Metal-binding</keyword>
<evidence type="ECO:0000256" key="3">
    <source>
        <dbReference type="ARBA" id="ARBA00022801"/>
    </source>
</evidence>
<dbReference type="InterPro" id="IPR003607">
    <property type="entry name" value="HD/PDEase_dom"/>
</dbReference>